<reference evidence="2 3" key="1">
    <citation type="submission" date="2020-02" db="EMBL/GenBank/DDBJ databases">
        <title>Genome sequences of Thiorhodococcus mannitoliphagus and Thiorhodococcus minor, purple sulfur photosynthetic bacteria in the gammaproteobacterial family, Chromatiaceae.</title>
        <authorList>
            <person name="Aviles F.A."/>
            <person name="Meyer T.E."/>
            <person name="Kyndt J.A."/>
        </authorList>
    </citation>
    <scope>NUCLEOTIDE SEQUENCE [LARGE SCALE GENOMIC DNA]</scope>
    <source>
        <strain evidence="2 3">DSM 11518</strain>
    </source>
</reference>
<proteinExistence type="predicted"/>
<evidence type="ECO:0000313" key="2">
    <source>
        <dbReference type="EMBL" id="NEV65302.1"/>
    </source>
</evidence>
<accession>A0A6M0K6B9</accession>
<feature type="compositionally biased region" description="Low complexity" evidence="1">
    <location>
        <begin position="69"/>
        <end position="84"/>
    </location>
</feature>
<name>A0A6M0K6B9_9GAMM</name>
<organism evidence="2 3">
    <name type="scientific">Thiorhodococcus minor</name>
    <dbReference type="NCBI Taxonomy" id="57489"/>
    <lineage>
        <taxon>Bacteria</taxon>
        <taxon>Pseudomonadati</taxon>
        <taxon>Pseudomonadota</taxon>
        <taxon>Gammaproteobacteria</taxon>
        <taxon>Chromatiales</taxon>
        <taxon>Chromatiaceae</taxon>
        <taxon>Thiorhodococcus</taxon>
    </lineage>
</organism>
<sequence>MTLDPGIGRRPARWIRVVAEPEHGTHREHIHRAPWMGLMPEYGLEVRRVRFVIQVSPNEPRGPQRAHAPADLSAAGRASAAVNS</sequence>
<feature type="region of interest" description="Disordered" evidence="1">
    <location>
        <begin position="58"/>
        <end position="84"/>
    </location>
</feature>
<dbReference type="RefSeq" id="WP_164456620.1">
    <property type="nucleotide sequence ID" value="NZ_JAAIJQ010000208.1"/>
</dbReference>
<dbReference type="EMBL" id="JAAIJQ010000208">
    <property type="protein sequence ID" value="NEV65302.1"/>
    <property type="molecule type" value="Genomic_DNA"/>
</dbReference>
<dbReference type="AlphaFoldDB" id="A0A6M0K6B9"/>
<keyword evidence="3" id="KW-1185">Reference proteome</keyword>
<protein>
    <submittedName>
        <fullName evidence="2">Uncharacterized protein</fullName>
    </submittedName>
</protein>
<evidence type="ECO:0000313" key="3">
    <source>
        <dbReference type="Proteomes" id="UP000483379"/>
    </source>
</evidence>
<comment type="caution">
    <text evidence="2">The sequence shown here is derived from an EMBL/GenBank/DDBJ whole genome shotgun (WGS) entry which is preliminary data.</text>
</comment>
<gene>
    <name evidence="2" type="ORF">G3446_26320</name>
</gene>
<dbReference type="Proteomes" id="UP000483379">
    <property type="component" value="Unassembled WGS sequence"/>
</dbReference>
<evidence type="ECO:0000256" key="1">
    <source>
        <dbReference type="SAM" id="MobiDB-lite"/>
    </source>
</evidence>